<reference evidence="1" key="1">
    <citation type="submission" date="2023-10" db="EMBL/GenBank/DDBJ databases">
        <title>The genome sequence of Streptomyces violaceoruber CGMCC 4.1801.</title>
        <authorList>
            <person name="Mo P."/>
        </authorList>
    </citation>
    <scope>NUCLEOTIDE SEQUENCE</scope>
    <source>
        <strain evidence="1">CGMCC 4.1801</strain>
    </source>
</reference>
<evidence type="ECO:0000313" key="1">
    <source>
        <dbReference type="EMBL" id="WOZ00958.1"/>
    </source>
</evidence>
<organism evidence="1 2">
    <name type="scientific">Streptomyces violaceoruber</name>
    <dbReference type="NCBI Taxonomy" id="1935"/>
    <lineage>
        <taxon>Bacteria</taxon>
        <taxon>Bacillati</taxon>
        <taxon>Actinomycetota</taxon>
        <taxon>Actinomycetes</taxon>
        <taxon>Kitasatosporales</taxon>
        <taxon>Streptomycetaceae</taxon>
        <taxon>Streptomyces</taxon>
        <taxon>Streptomyces violaceoruber group</taxon>
    </lineage>
</organism>
<gene>
    <name evidence="1" type="ORF">R2E43_27325</name>
</gene>
<sequence>MTESTQNDDATDTPMSYGFCSWHNRFAADVRLIVVIEQGSGPGGAQYACRPCREEHRLVPFADRP</sequence>
<name>A0ACD4WU08_STRVN</name>
<dbReference type="EMBL" id="CP137734">
    <property type="protein sequence ID" value="WOZ00958.1"/>
    <property type="molecule type" value="Genomic_DNA"/>
</dbReference>
<keyword evidence="2" id="KW-1185">Reference proteome</keyword>
<proteinExistence type="predicted"/>
<accession>A0ACD4WU08</accession>
<evidence type="ECO:0000313" key="2">
    <source>
        <dbReference type="Proteomes" id="UP001303608"/>
    </source>
</evidence>
<protein>
    <submittedName>
        <fullName evidence="1">Uncharacterized protein</fullName>
    </submittedName>
</protein>
<dbReference type="Proteomes" id="UP001303608">
    <property type="component" value="Chromosome"/>
</dbReference>